<evidence type="ECO:0000313" key="4">
    <source>
        <dbReference type="EMBL" id="KAK8840733.1"/>
    </source>
</evidence>
<protein>
    <recommendedName>
        <fullName evidence="6">ABC transmembrane type-1 domain-containing protein</fullName>
    </recommendedName>
</protein>
<name>A0ABR2GMX5_9EUKA</name>
<reference evidence="3 5" key="1">
    <citation type="submission" date="2024-04" db="EMBL/GenBank/DDBJ databases">
        <title>Tritrichomonas musculus Genome.</title>
        <authorList>
            <person name="Alves-Ferreira E."/>
            <person name="Grigg M."/>
            <person name="Lorenzi H."/>
            <person name="Galac M."/>
        </authorList>
    </citation>
    <scope>NUCLEOTIDE SEQUENCE [LARGE SCALE GENOMIC DNA]</scope>
    <source>
        <strain evidence="3 5">EAF2021</strain>
    </source>
</reference>
<gene>
    <name evidence="3" type="ORF">M9Y10_025032</name>
    <name evidence="4" type="ORF">M9Y10_030510</name>
</gene>
<feature type="transmembrane region" description="Helical" evidence="2">
    <location>
        <begin position="56"/>
        <end position="76"/>
    </location>
</feature>
<keyword evidence="5" id="KW-1185">Reference proteome</keyword>
<dbReference type="EMBL" id="JAPFFF010000044">
    <property type="protein sequence ID" value="KAK8840733.1"/>
    <property type="molecule type" value="Genomic_DNA"/>
</dbReference>
<dbReference type="EMBL" id="JAPFFF010000320">
    <property type="protein sequence ID" value="KAK8834767.1"/>
    <property type="molecule type" value="Genomic_DNA"/>
</dbReference>
<organism evidence="3 5">
    <name type="scientific">Tritrichomonas musculus</name>
    <dbReference type="NCBI Taxonomy" id="1915356"/>
    <lineage>
        <taxon>Eukaryota</taxon>
        <taxon>Metamonada</taxon>
        <taxon>Parabasalia</taxon>
        <taxon>Tritrichomonadida</taxon>
        <taxon>Tritrichomonadidae</taxon>
        <taxon>Tritrichomonas</taxon>
    </lineage>
</organism>
<feature type="region of interest" description="Disordered" evidence="1">
    <location>
        <begin position="274"/>
        <end position="300"/>
    </location>
</feature>
<comment type="caution">
    <text evidence="3">The sequence shown here is derived from an EMBL/GenBank/DDBJ whole genome shotgun (WGS) entry which is preliminary data.</text>
</comment>
<feature type="transmembrane region" description="Helical" evidence="2">
    <location>
        <begin position="379"/>
        <end position="402"/>
    </location>
</feature>
<keyword evidence="2" id="KW-1133">Transmembrane helix</keyword>
<feature type="transmembrane region" description="Helical" evidence="2">
    <location>
        <begin position="188"/>
        <end position="205"/>
    </location>
</feature>
<feature type="transmembrane region" description="Helical" evidence="2">
    <location>
        <begin position="347"/>
        <end position="367"/>
    </location>
</feature>
<evidence type="ECO:0008006" key="6">
    <source>
        <dbReference type="Google" id="ProtNLM"/>
    </source>
</evidence>
<evidence type="ECO:0000256" key="1">
    <source>
        <dbReference type="SAM" id="MobiDB-lite"/>
    </source>
</evidence>
<feature type="transmembrane region" description="Helical" evidence="2">
    <location>
        <begin position="161"/>
        <end position="182"/>
    </location>
</feature>
<dbReference type="Proteomes" id="UP001470230">
    <property type="component" value="Unassembled WGS sequence"/>
</dbReference>
<keyword evidence="2" id="KW-0812">Transmembrane</keyword>
<evidence type="ECO:0000313" key="3">
    <source>
        <dbReference type="EMBL" id="KAK8834767.1"/>
    </source>
</evidence>
<evidence type="ECO:0000313" key="5">
    <source>
        <dbReference type="Proteomes" id="UP001470230"/>
    </source>
</evidence>
<keyword evidence="2" id="KW-0472">Membrane</keyword>
<evidence type="ECO:0000256" key="2">
    <source>
        <dbReference type="SAM" id="Phobius"/>
    </source>
</evidence>
<proteinExistence type="predicted"/>
<accession>A0ABR2GMX5</accession>
<feature type="transmembrane region" description="Helical" evidence="2">
    <location>
        <begin position="82"/>
        <end position="98"/>
    </location>
</feature>
<sequence length="426" mass="51671">MSDYFLQEIKNWIKSTIINKISDIVVPFIKTKVIDWIYKKFIEFVKKTIKDNKSKIIKTICIISAVILVYFISWLYWPIRQIINVSFTVALLFSLYYFREIVSTYISYYNNFLANFYYDKMISNNKLIQMLFFNLLTTQTFFKCIVENVHEERKLYENKSIVIQTNMIMVGIFPILLVFRYITSNALWFFGFTIVSSVIYAIFFVKQQFYFRIVMKIREIIIEFVDFIDSVKEVADEIKIKVCKIVGKVAKNVAEFFQSLGEISSYVEHLRNHEKNKDEDEKEKEDKKEEEKEKEKEKQEKLEKEINEEIDKIESSALRKIVFSFMAKYKIKICFAILLYTCFQNFLIAYIFAFCYSIFIFIFYAAYQLLIEKISKQKFNYYSLMWMFYFLNKQILLFPIWLKFFAYHQHQQYMVQSHHYLVHRHH</sequence>